<dbReference type="EMBL" id="LNYU01000024">
    <property type="protein sequence ID" value="KTD63851.1"/>
    <property type="molecule type" value="Genomic_DNA"/>
</dbReference>
<reference evidence="3 4" key="1">
    <citation type="submission" date="2015-11" db="EMBL/GenBank/DDBJ databases">
        <title>Genomic analysis of 38 Legionella species identifies large and diverse effector repertoires.</title>
        <authorList>
            <person name="Burstein D."/>
            <person name="Amaro F."/>
            <person name="Zusman T."/>
            <person name="Lifshitz Z."/>
            <person name="Cohen O."/>
            <person name="Gilbert J.A."/>
            <person name="Pupko T."/>
            <person name="Shuman H.A."/>
            <person name="Segal G."/>
        </authorList>
    </citation>
    <scope>NUCLEOTIDE SEQUENCE [LARGE SCALE GENOMIC DNA]</scope>
    <source>
        <strain evidence="3 4">SC-63-C7</strain>
    </source>
</reference>
<gene>
    <name evidence="3" type="ORF">Lsan_1284</name>
</gene>
<organism evidence="3 4">
    <name type="scientific">Legionella santicrucis</name>
    <dbReference type="NCBI Taxonomy" id="45074"/>
    <lineage>
        <taxon>Bacteria</taxon>
        <taxon>Pseudomonadati</taxon>
        <taxon>Pseudomonadota</taxon>
        <taxon>Gammaproteobacteria</taxon>
        <taxon>Legionellales</taxon>
        <taxon>Legionellaceae</taxon>
        <taxon>Legionella</taxon>
    </lineage>
</organism>
<evidence type="ECO:0000313" key="4">
    <source>
        <dbReference type="Proteomes" id="UP000054703"/>
    </source>
</evidence>
<accession>A0A0W0Z401</accession>
<feature type="compositionally biased region" description="Polar residues" evidence="2">
    <location>
        <begin position="1"/>
        <end position="10"/>
    </location>
</feature>
<keyword evidence="4" id="KW-1185">Reference proteome</keyword>
<dbReference type="RefSeq" id="WP_058513675.1">
    <property type="nucleotide sequence ID" value="NZ_CAAAIH010000003.1"/>
</dbReference>
<evidence type="ECO:0000256" key="2">
    <source>
        <dbReference type="SAM" id="MobiDB-lite"/>
    </source>
</evidence>
<dbReference type="PATRIC" id="fig|45074.5.peg.1365"/>
<dbReference type="Proteomes" id="UP000054703">
    <property type="component" value="Unassembled WGS sequence"/>
</dbReference>
<feature type="compositionally biased region" description="Polar residues" evidence="2">
    <location>
        <begin position="29"/>
        <end position="38"/>
    </location>
</feature>
<feature type="coiled-coil region" evidence="1">
    <location>
        <begin position="81"/>
        <end position="115"/>
    </location>
</feature>
<keyword evidence="1" id="KW-0175">Coiled coil</keyword>
<evidence type="ECO:0000256" key="1">
    <source>
        <dbReference type="SAM" id="Coils"/>
    </source>
</evidence>
<dbReference type="AlphaFoldDB" id="A0A0W0Z401"/>
<protein>
    <submittedName>
        <fullName evidence="3">Coiled-coil protein</fullName>
    </submittedName>
</protein>
<comment type="caution">
    <text evidence="3">The sequence shown here is derived from an EMBL/GenBank/DDBJ whole genome shotgun (WGS) entry which is preliminary data.</text>
</comment>
<name>A0A0W0Z401_9GAMM</name>
<proteinExistence type="predicted"/>
<evidence type="ECO:0000313" key="3">
    <source>
        <dbReference type="EMBL" id="KTD63851.1"/>
    </source>
</evidence>
<feature type="region of interest" description="Disordered" evidence="2">
    <location>
        <begin position="1"/>
        <end position="59"/>
    </location>
</feature>
<dbReference type="OrthoDB" id="5653271at2"/>
<sequence>MTKKAANTRQKNGDHKTTHLYSNKDHQRFFNQHSSHSSGIKKTRNTKKEQHPTQEIKLKTPTELLLAGILEELKTQNMIELVKLQAQQQQEQEELDAAEKMKEEDNARFEEVRNSIYI</sequence>
<feature type="compositionally biased region" description="Basic and acidic residues" evidence="2">
    <location>
        <begin position="46"/>
        <end position="59"/>
    </location>
</feature>
<feature type="compositionally biased region" description="Basic and acidic residues" evidence="2">
    <location>
        <begin position="11"/>
        <end position="28"/>
    </location>
</feature>